<evidence type="ECO:0000313" key="2">
    <source>
        <dbReference type="Proteomes" id="UP000564885"/>
    </source>
</evidence>
<dbReference type="Proteomes" id="UP000564885">
    <property type="component" value="Unassembled WGS sequence"/>
</dbReference>
<organism evidence="1 2">
    <name type="scientific">Enterovirga aerilata</name>
    <dbReference type="NCBI Taxonomy" id="2730920"/>
    <lineage>
        <taxon>Bacteria</taxon>
        <taxon>Pseudomonadati</taxon>
        <taxon>Pseudomonadota</taxon>
        <taxon>Alphaproteobacteria</taxon>
        <taxon>Hyphomicrobiales</taxon>
        <taxon>Methylobacteriaceae</taxon>
        <taxon>Enterovirga</taxon>
    </lineage>
</organism>
<proteinExistence type="predicted"/>
<reference evidence="1 2" key="1">
    <citation type="submission" date="2020-04" db="EMBL/GenBank/DDBJ databases">
        <title>Enterovirga sp. isolate from soil.</title>
        <authorList>
            <person name="Chea S."/>
            <person name="Kim D.-U."/>
        </authorList>
    </citation>
    <scope>NUCLEOTIDE SEQUENCE [LARGE SCALE GENOMIC DNA]</scope>
    <source>
        <strain evidence="1 2">DB1703</strain>
    </source>
</reference>
<name>A0A849IE51_9HYPH</name>
<dbReference type="AlphaFoldDB" id="A0A849IE51"/>
<gene>
    <name evidence="1" type="ORF">HJG44_17925</name>
</gene>
<keyword evidence="2" id="KW-1185">Reference proteome</keyword>
<protein>
    <submittedName>
        <fullName evidence="1">Uncharacterized protein</fullName>
    </submittedName>
</protein>
<dbReference type="RefSeq" id="WP_171219703.1">
    <property type="nucleotide sequence ID" value="NZ_JABEPP010000005.1"/>
</dbReference>
<sequence length="191" mass="21624">MRDGKVLAFPAVARSVEIPRPGVNSGYEPTLFASAPEGKGKIVFVDVEWLAEETLLTAIARNGVTAILDVRPRPIFPRPKFRHKNVVLYFFQRKVRYLEYAMLPRATRSGFEQRALPCKEAADTLIVEVLSRGLTMCLYDEQARKMGWLDDIRHLVRRAAGYTAELHPRSLSGFQYSHSSPKAGFETREEA</sequence>
<comment type="caution">
    <text evidence="1">The sequence shown here is derived from an EMBL/GenBank/DDBJ whole genome shotgun (WGS) entry which is preliminary data.</text>
</comment>
<dbReference type="EMBL" id="JABEPP010000005">
    <property type="protein sequence ID" value="NNM74247.1"/>
    <property type="molecule type" value="Genomic_DNA"/>
</dbReference>
<accession>A0A849IE51</accession>
<evidence type="ECO:0000313" key="1">
    <source>
        <dbReference type="EMBL" id="NNM74247.1"/>
    </source>
</evidence>